<reference evidence="3" key="1">
    <citation type="journal article" date="2005" name="Nature">
        <title>The map-based sequence of the rice genome.</title>
        <authorList>
            <consortium name="International rice genome sequencing project (IRGSP)"/>
            <person name="Matsumoto T."/>
            <person name="Wu J."/>
            <person name="Kanamori H."/>
            <person name="Katayose Y."/>
            <person name="Fujisawa M."/>
            <person name="Namiki N."/>
            <person name="Mizuno H."/>
            <person name="Yamamoto K."/>
            <person name="Antonio B.A."/>
            <person name="Baba T."/>
            <person name="Sakata K."/>
            <person name="Nagamura Y."/>
            <person name="Aoki H."/>
            <person name="Arikawa K."/>
            <person name="Arita K."/>
            <person name="Bito T."/>
            <person name="Chiden Y."/>
            <person name="Fujitsuka N."/>
            <person name="Fukunaka R."/>
            <person name="Hamada M."/>
            <person name="Harada C."/>
            <person name="Hayashi A."/>
            <person name="Hijishita S."/>
            <person name="Honda M."/>
            <person name="Hosokawa S."/>
            <person name="Ichikawa Y."/>
            <person name="Idonuma A."/>
            <person name="Iijima M."/>
            <person name="Ikeda M."/>
            <person name="Ikeno M."/>
            <person name="Ito K."/>
            <person name="Ito S."/>
            <person name="Ito T."/>
            <person name="Ito Y."/>
            <person name="Ito Y."/>
            <person name="Iwabuchi A."/>
            <person name="Kamiya K."/>
            <person name="Karasawa W."/>
            <person name="Kurita K."/>
            <person name="Katagiri S."/>
            <person name="Kikuta A."/>
            <person name="Kobayashi H."/>
            <person name="Kobayashi N."/>
            <person name="Machita K."/>
            <person name="Maehara T."/>
            <person name="Masukawa M."/>
            <person name="Mizubayashi T."/>
            <person name="Mukai Y."/>
            <person name="Nagasaki H."/>
            <person name="Nagata Y."/>
            <person name="Naito S."/>
            <person name="Nakashima M."/>
            <person name="Nakama Y."/>
            <person name="Nakamichi Y."/>
            <person name="Nakamura M."/>
            <person name="Meguro A."/>
            <person name="Negishi M."/>
            <person name="Ohta I."/>
            <person name="Ohta T."/>
            <person name="Okamoto M."/>
            <person name="Ono N."/>
            <person name="Saji S."/>
            <person name="Sakaguchi M."/>
            <person name="Sakai K."/>
            <person name="Shibata M."/>
            <person name="Shimokawa T."/>
            <person name="Song J."/>
            <person name="Takazaki Y."/>
            <person name="Terasawa K."/>
            <person name="Tsugane M."/>
            <person name="Tsuji K."/>
            <person name="Ueda S."/>
            <person name="Waki K."/>
            <person name="Yamagata H."/>
            <person name="Yamamoto M."/>
            <person name="Yamamoto S."/>
            <person name="Yamane H."/>
            <person name="Yoshiki S."/>
            <person name="Yoshihara R."/>
            <person name="Yukawa K."/>
            <person name="Zhong H."/>
            <person name="Yano M."/>
            <person name="Yuan Q."/>
            <person name="Ouyang S."/>
            <person name="Liu J."/>
            <person name="Jones K.M."/>
            <person name="Gansberger K."/>
            <person name="Moffat K."/>
            <person name="Hill J."/>
            <person name="Bera J."/>
            <person name="Fadrosh D."/>
            <person name="Jin S."/>
            <person name="Johri S."/>
            <person name="Kim M."/>
            <person name="Overton L."/>
            <person name="Reardon M."/>
            <person name="Tsitrin T."/>
            <person name="Vuong H."/>
            <person name="Weaver B."/>
            <person name="Ciecko A."/>
            <person name="Tallon L."/>
            <person name="Jackson J."/>
            <person name="Pai G."/>
            <person name="Aken S.V."/>
            <person name="Utterback T."/>
            <person name="Reidmuller S."/>
            <person name="Feldblyum T."/>
            <person name="Hsiao J."/>
            <person name="Zismann V."/>
            <person name="Iobst S."/>
            <person name="de Vazeille A.R."/>
            <person name="Buell C.R."/>
            <person name="Ying K."/>
            <person name="Li Y."/>
            <person name="Lu T."/>
            <person name="Huang Y."/>
            <person name="Zhao Q."/>
            <person name="Feng Q."/>
            <person name="Zhang L."/>
            <person name="Zhu J."/>
            <person name="Weng Q."/>
            <person name="Mu J."/>
            <person name="Lu Y."/>
            <person name="Fan D."/>
            <person name="Liu Y."/>
            <person name="Guan J."/>
            <person name="Zhang Y."/>
            <person name="Yu S."/>
            <person name="Liu X."/>
            <person name="Zhang Y."/>
            <person name="Hong G."/>
            <person name="Han B."/>
            <person name="Choisne N."/>
            <person name="Demange N."/>
            <person name="Orjeda G."/>
            <person name="Samain S."/>
            <person name="Cattolico L."/>
            <person name="Pelletier E."/>
            <person name="Couloux A."/>
            <person name="Segurens B."/>
            <person name="Wincker P."/>
            <person name="D'Hont A."/>
            <person name="Scarpelli C."/>
            <person name="Weissenbach J."/>
            <person name="Salanoubat M."/>
            <person name="Quetier F."/>
            <person name="Yu Y."/>
            <person name="Kim H.R."/>
            <person name="Rambo T."/>
            <person name="Currie J."/>
            <person name="Collura K."/>
            <person name="Luo M."/>
            <person name="Yang T."/>
            <person name="Ammiraju J.S.S."/>
            <person name="Engler F."/>
            <person name="Soderlund C."/>
            <person name="Wing R.A."/>
            <person name="Palmer L.E."/>
            <person name="de la Bastide M."/>
            <person name="Spiegel L."/>
            <person name="Nascimento L."/>
            <person name="Zutavern T."/>
            <person name="O'Shaughnessy A."/>
            <person name="Dike S."/>
            <person name="Dedhia N."/>
            <person name="Preston R."/>
            <person name="Balija V."/>
            <person name="McCombie W.R."/>
            <person name="Chow T."/>
            <person name="Chen H."/>
            <person name="Chung M."/>
            <person name="Chen C."/>
            <person name="Shaw J."/>
            <person name="Wu H."/>
            <person name="Hsiao K."/>
            <person name="Chao Y."/>
            <person name="Chu M."/>
            <person name="Cheng C."/>
            <person name="Hour A."/>
            <person name="Lee P."/>
            <person name="Lin S."/>
            <person name="Lin Y."/>
            <person name="Liou J."/>
            <person name="Liu S."/>
            <person name="Hsing Y."/>
            <person name="Raghuvanshi S."/>
            <person name="Mohanty A."/>
            <person name="Bharti A.K."/>
            <person name="Gaur A."/>
            <person name="Gupta V."/>
            <person name="Kumar D."/>
            <person name="Ravi V."/>
            <person name="Vij S."/>
            <person name="Kapur A."/>
            <person name="Khurana P."/>
            <person name="Khurana P."/>
            <person name="Khurana J.P."/>
            <person name="Tyagi A.K."/>
            <person name="Gaikwad K."/>
            <person name="Singh A."/>
            <person name="Dalal V."/>
            <person name="Srivastava S."/>
            <person name="Dixit A."/>
            <person name="Pal A.K."/>
            <person name="Ghazi I.A."/>
            <person name="Yadav M."/>
            <person name="Pandit A."/>
            <person name="Bhargava A."/>
            <person name="Sureshbabu K."/>
            <person name="Batra K."/>
            <person name="Sharma T.R."/>
            <person name="Mohapatra T."/>
            <person name="Singh N.K."/>
            <person name="Messing J."/>
            <person name="Nelson A.B."/>
            <person name="Fuks G."/>
            <person name="Kavchok S."/>
            <person name="Keizer G."/>
            <person name="Linton E."/>
            <person name="Llaca V."/>
            <person name="Song R."/>
            <person name="Tanyolac B."/>
            <person name="Young S."/>
            <person name="Ho-Il K."/>
            <person name="Hahn J.H."/>
            <person name="Sangsakoo G."/>
            <person name="Vanavichit A."/>
            <person name="de Mattos Luiz.A.T."/>
            <person name="Zimmer P.D."/>
            <person name="Malone G."/>
            <person name="Dellagostin O."/>
            <person name="de Oliveira A.C."/>
            <person name="Bevan M."/>
            <person name="Bancroft I."/>
            <person name="Minx P."/>
            <person name="Cordum H."/>
            <person name="Wilson R."/>
            <person name="Cheng Z."/>
            <person name="Jin W."/>
            <person name="Jiang J."/>
            <person name="Leong S.A."/>
            <person name="Iwama H."/>
            <person name="Gojobori T."/>
            <person name="Itoh T."/>
            <person name="Niimura Y."/>
            <person name="Fujii Y."/>
            <person name="Habara T."/>
            <person name="Sakai H."/>
            <person name="Sato Y."/>
            <person name="Wilson G."/>
            <person name="Kumar K."/>
            <person name="McCouch S."/>
            <person name="Juretic N."/>
            <person name="Hoen D."/>
            <person name="Wright S."/>
            <person name="Bruskiewich R."/>
            <person name="Bureau T."/>
            <person name="Miyao A."/>
            <person name="Hirochika H."/>
            <person name="Nishikawa T."/>
            <person name="Kadowaki K."/>
            <person name="Sugiura M."/>
            <person name="Burr B."/>
            <person name="Sasaki T."/>
        </authorList>
    </citation>
    <scope>NUCLEOTIDE SEQUENCE [LARGE SCALE GENOMIC DNA]</scope>
    <source>
        <strain evidence="3">cv. Nipponbare</strain>
    </source>
</reference>
<name>A0A0P0WU19_ORYSJ</name>
<evidence type="ECO:0000313" key="2">
    <source>
        <dbReference type="EMBL" id="BAS96794.1"/>
    </source>
</evidence>
<feature type="transmembrane region" description="Helical" evidence="1">
    <location>
        <begin position="95"/>
        <end position="115"/>
    </location>
</feature>
<dbReference type="AlphaFoldDB" id="A0A0P0WU19"/>
<keyword evidence="1" id="KW-1133">Transmembrane helix</keyword>
<dbReference type="InParanoid" id="A0A0P0WU19"/>
<keyword evidence="1" id="KW-0472">Membrane</keyword>
<organism evidence="2 3">
    <name type="scientific">Oryza sativa subsp. japonica</name>
    <name type="common">Rice</name>
    <dbReference type="NCBI Taxonomy" id="39947"/>
    <lineage>
        <taxon>Eukaryota</taxon>
        <taxon>Viridiplantae</taxon>
        <taxon>Streptophyta</taxon>
        <taxon>Embryophyta</taxon>
        <taxon>Tracheophyta</taxon>
        <taxon>Spermatophyta</taxon>
        <taxon>Magnoliopsida</taxon>
        <taxon>Liliopsida</taxon>
        <taxon>Poales</taxon>
        <taxon>Poaceae</taxon>
        <taxon>BOP clade</taxon>
        <taxon>Oryzoideae</taxon>
        <taxon>Oryzeae</taxon>
        <taxon>Oryzinae</taxon>
        <taxon>Oryza</taxon>
        <taxon>Oryza sativa</taxon>
    </lineage>
</organism>
<dbReference type="Proteomes" id="UP000059680">
    <property type="component" value="Chromosome 6"/>
</dbReference>
<keyword evidence="1" id="KW-0812">Transmembrane</keyword>
<keyword evidence="3" id="KW-1185">Reference proteome</keyword>
<sequence length="127" mass="14248">MVMEMVVSVLPLFRTVLIPTPGYAAAYTINYWGWFGFGSSGLYEIQSNGTAEHNHGGCIFSFCSLGDAMLEESTLPLPESSHKGSVRITGWMMDWIYWCSTTVPVLFLSQVYNVVRTDYADVVRFRA</sequence>
<protein>
    <submittedName>
        <fullName evidence="2">Os06g0216966 protein</fullName>
    </submittedName>
</protein>
<evidence type="ECO:0000256" key="1">
    <source>
        <dbReference type="SAM" id="Phobius"/>
    </source>
</evidence>
<gene>
    <name evidence="2" type="ordered locus">Os06g0216966</name>
    <name evidence="2" type="ORF">OSNPB_060216966</name>
</gene>
<reference evidence="2 3" key="3">
    <citation type="journal article" date="2013" name="Rice">
        <title>Improvement of the Oryza sativa Nipponbare reference genome using next generation sequence and optical map data.</title>
        <authorList>
            <person name="Kawahara Y."/>
            <person name="de la Bastide M."/>
            <person name="Hamilton J.P."/>
            <person name="Kanamori H."/>
            <person name="McCombie W.R."/>
            <person name="Ouyang S."/>
            <person name="Schwartz D.C."/>
            <person name="Tanaka T."/>
            <person name="Wu J."/>
            <person name="Zhou S."/>
            <person name="Childs K.L."/>
            <person name="Davidson R.M."/>
            <person name="Lin H."/>
            <person name="Quesada-Ocampo L."/>
            <person name="Vaillancourt B."/>
            <person name="Sakai H."/>
            <person name="Lee S.S."/>
            <person name="Kim J."/>
            <person name="Numa H."/>
            <person name="Itoh T."/>
            <person name="Buell C.R."/>
            <person name="Matsumoto T."/>
        </authorList>
    </citation>
    <scope>NUCLEOTIDE SEQUENCE [LARGE SCALE GENOMIC DNA]</scope>
    <source>
        <strain evidence="3">cv. Nipponbare</strain>
    </source>
</reference>
<evidence type="ECO:0000313" key="3">
    <source>
        <dbReference type="Proteomes" id="UP000059680"/>
    </source>
</evidence>
<dbReference type="PaxDb" id="39947-A0A0P0WU19"/>
<reference evidence="2 3" key="2">
    <citation type="journal article" date="2013" name="Plant Cell Physiol.">
        <title>Rice Annotation Project Database (RAP-DB): an integrative and interactive database for rice genomics.</title>
        <authorList>
            <person name="Sakai H."/>
            <person name="Lee S.S."/>
            <person name="Tanaka T."/>
            <person name="Numa H."/>
            <person name="Kim J."/>
            <person name="Kawahara Y."/>
            <person name="Wakimoto H."/>
            <person name="Yang C.C."/>
            <person name="Iwamoto M."/>
            <person name="Abe T."/>
            <person name="Yamada Y."/>
            <person name="Muto A."/>
            <person name="Inokuchi H."/>
            <person name="Ikemura T."/>
            <person name="Matsumoto T."/>
            <person name="Sasaki T."/>
            <person name="Itoh T."/>
        </authorList>
    </citation>
    <scope>NUCLEOTIDE SEQUENCE [LARGE SCALE GENOMIC DNA]</scope>
    <source>
        <strain evidence="3">cv. Nipponbare</strain>
    </source>
</reference>
<proteinExistence type="predicted"/>
<dbReference type="Gramene" id="Os06t0216966-01">
    <property type="protein sequence ID" value="Os06t0216966-01"/>
    <property type="gene ID" value="Os06g0216966"/>
</dbReference>
<accession>A0A0P0WU19</accession>
<dbReference type="EMBL" id="AP014962">
    <property type="protein sequence ID" value="BAS96794.1"/>
    <property type="molecule type" value="Genomic_DNA"/>
</dbReference>